<gene>
    <name evidence="6" type="ORF">RF55_10729</name>
</gene>
<dbReference type="InterPro" id="IPR010998">
    <property type="entry name" value="Integrase_recombinase_N"/>
</dbReference>
<dbReference type="InterPro" id="IPR053876">
    <property type="entry name" value="Phage_int_M"/>
</dbReference>
<dbReference type="OrthoDB" id="10509641at2759"/>
<comment type="similarity">
    <text evidence="1">Belongs to the 'phage' integrase family.</text>
</comment>
<feature type="domain" description="Tyr recombinase" evidence="5">
    <location>
        <begin position="226"/>
        <end position="396"/>
    </location>
</feature>
<dbReference type="PANTHER" id="PTHR30629:SF2">
    <property type="entry name" value="PROPHAGE INTEGRASE INTS-RELATED"/>
    <property type="match status" value="1"/>
</dbReference>
<evidence type="ECO:0000313" key="7">
    <source>
        <dbReference type="Proteomes" id="UP000036403"/>
    </source>
</evidence>
<evidence type="ECO:0000259" key="5">
    <source>
        <dbReference type="PROSITE" id="PS51898"/>
    </source>
</evidence>
<evidence type="ECO:0000313" key="6">
    <source>
        <dbReference type="EMBL" id="KMQ89625.1"/>
    </source>
</evidence>
<name>A0A0J7NAJ6_LASNI</name>
<dbReference type="GO" id="GO:0015074">
    <property type="term" value="P:DNA integration"/>
    <property type="evidence" value="ECO:0007669"/>
    <property type="project" value="UniProtKB-KW"/>
</dbReference>
<dbReference type="Pfam" id="PF22022">
    <property type="entry name" value="Phage_int_M"/>
    <property type="match status" value="1"/>
</dbReference>
<dbReference type="PANTHER" id="PTHR30629">
    <property type="entry name" value="PROPHAGE INTEGRASE"/>
    <property type="match status" value="1"/>
</dbReference>
<dbReference type="GO" id="GO:0006310">
    <property type="term" value="P:DNA recombination"/>
    <property type="evidence" value="ECO:0007669"/>
    <property type="project" value="UniProtKB-KW"/>
</dbReference>
<keyword evidence="4" id="KW-0233">DNA recombination</keyword>
<evidence type="ECO:0000256" key="4">
    <source>
        <dbReference type="ARBA" id="ARBA00023172"/>
    </source>
</evidence>
<dbReference type="InterPro" id="IPR050808">
    <property type="entry name" value="Phage_Integrase"/>
</dbReference>
<dbReference type="InterPro" id="IPR002104">
    <property type="entry name" value="Integrase_catalytic"/>
</dbReference>
<dbReference type="GO" id="GO:0003677">
    <property type="term" value="F:DNA binding"/>
    <property type="evidence" value="ECO:0007669"/>
    <property type="project" value="UniProtKB-KW"/>
</dbReference>
<evidence type="ECO:0000256" key="1">
    <source>
        <dbReference type="ARBA" id="ARBA00008857"/>
    </source>
</evidence>
<dbReference type="Gene3D" id="3.30.160.390">
    <property type="entry name" value="Integrase, DNA-binding domain"/>
    <property type="match status" value="1"/>
</dbReference>
<keyword evidence="3" id="KW-0238">DNA-binding</keyword>
<comment type="caution">
    <text evidence="6">The sequence shown here is derived from an EMBL/GenBank/DDBJ whole genome shotgun (WGS) entry which is preliminary data.</text>
</comment>
<dbReference type="InterPro" id="IPR025166">
    <property type="entry name" value="Integrase_DNA_bind_dom"/>
</dbReference>
<dbReference type="Proteomes" id="UP000036403">
    <property type="component" value="Unassembled WGS sequence"/>
</dbReference>
<dbReference type="InterPro" id="IPR011010">
    <property type="entry name" value="DNA_brk_join_enz"/>
</dbReference>
<dbReference type="AlphaFoldDB" id="A0A0J7NAJ6"/>
<accession>A0A0J7NAJ6</accession>
<dbReference type="CDD" id="cd00801">
    <property type="entry name" value="INT_P4_C"/>
    <property type="match status" value="1"/>
</dbReference>
<dbReference type="Pfam" id="PF13356">
    <property type="entry name" value="Arm-DNA-bind_3"/>
    <property type="match status" value="1"/>
</dbReference>
<keyword evidence="7" id="KW-1185">Reference proteome</keyword>
<protein>
    <submittedName>
        <fullName evidence="6">Phage integrase</fullName>
    </submittedName>
</protein>
<dbReference type="SUPFAM" id="SSF56349">
    <property type="entry name" value="DNA breaking-rejoining enzymes"/>
    <property type="match status" value="1"/>
</dbReference>
<keyword evidence="2" id="KW-0229">DNA integration</keyword>
<dbReference type="Pfam" id="PF00589">
    <property type="entry name" value="Phage_integrase"/>
    <property type="match status" value="1"/>
</dbReference>
<dbReference type="PROSITE" id="PS51898">
    <property type="entry name" value="TYR_RECOMBINASE"/>
    <property type="match status" value="1"/>
</dbReference>
<dbReference type="Gene3D" id="1.10.150.130">
    <property type="match status" value="1"/>
</dbReference>
<dbReference type="Gene3D" id="1.10.443.10">
    <property type="entry name" value="Intergrase catalytic core"/>
    <property type="match status" value="1"/>
</dbReference>
<sequence>MKASKKEKRYKRLSAAEVNGFLPDGYHGDGDFLYLRVSCEGASKTWSFRYKSPVTGKKRDYSLGTLHNLPLKEARDEAINLKKMLLDGLDPADERKKEKTQKNQRLGVTFKDASLALIKMRKAQWKDKRGEKVWLSSLNQYVFPHIGSLPVEAIGQDEILKVLRPIWENITETASRIRNRIEIILDYATAENWRSGDNPARWKRALQYRLPDPAPILARKQSHHYALPAETIPKAIKKLLQINGISALMVRFLILTGGRSMEIRGAIWEEINLPKKLWVIPKERMKKPKEHSVPLCDEAIKILKEVHPLNSGKGLIFPNSKGKPFSDVALSKTIKKASDEPKATIHGLRSTLWDWAAENKVAGFHACKASLAHNSREAQDAAYFRSDLLNERRALIEAWERFCLGERE</sequence>
<dbReference type="PaxDb" id="67767-A0A0J7NAJ6"/>
<proteinExistence type="inferred from homology"/>
<dbReference type="EMBL" id="LBMM01007561">
    <property type="protein sequence ID" value="KMQ89625.1"/>
    <property type="molecule type" value="Genomic_DNA"/>
</dbReference>
<reference evidence="6 7" key="1">
    <citation type="submission" date="2015-04" db="EMBL/GenBank/DDBJ databases">
        <title>Lasius niger genome sequencing.</title>
        <authorList>
            <person name="Konorov E.A."/>
            <person name="Nikitin M.A."/>
            <person name="Kirill M.V."/>
            <person name="Chang P."/>
        </authorList>
    </citation>
    <scope>NUCLEOTIDE SEQUENCE [LARGE SCALE GENOMIC DNA]</scope>
    <source>
        <tissue evidence="6">Whole</tissue>
    </source>
</reference>
<dbReference type="InterPro" id="IPR013762">
    <property type="entry name" value="Integrase-like_cat_sf"/>
</dbReference>
<dbReference type="InterPro" id="IPR038488">
    <property type="entry name" value="Integrase_DNA-bd_sf"/>
</dbReference>
<evidence type="ECO:0000256" key="3">
    <source>
        <dbReference type="ARBA" id="ARBA00023125"/>
    </source>
</evidence>
<evidence type="ECO:0000256" key="2">
    <source>
        <dbReference type="ARBA" id="ARBA00022908"/>
    </source>
</evidence>
<organism evidence="6 7">
    <name type="scientific">Lasius niger</name>
    <name type="common">Black garden ant</name>
    <dbReference type="NCBI Taxonomy" id="67767"/>
    <lineage>
        <taxon>Eukaryota</taxon>
        <taxon>Metazoa</taxon>
        <taxon>Ecdysozoa</taxon>
        <taxon>Arthropoda</taxon>
        <taxon>Hexapoda</taxon>
        <taxon>Insecta</taxon>
        <taxon>Pterygota</taxon>
        <taxon>Neoptera</taxon>
        <taxon>Endopterygota</taxon>
        <taxon>Hymenoptera</taxon>
        <taxon>Apocrita</taxon>
        <taxon>Aculeata</taxon>
        <taxon>Formicoidea</taxon>
        <taxon>Formicidae</taxon>
        <taxon>Formicinae</taxon>
        <taxon>Lasius</taxon>
        <taxon>Lasius</taxon>
    </lineage>
</organism>